<dbReference type="RefSeq" id="WP_050753372.1">
    <property type="nucleotide sequence ID" value="NZ_JQKC01000016.1"/>
</dbReference>
<dbReference type="Gene3D" id="2.50.20.20">
    <property type="match status" value="1"/>
</dbReference>
<feature type="chain" id="PRO_5005566073" evidence="1">
    <location>
        <begin position="24"/>
        <end position="398"/>
    </location>
</feature>
<dbReference type="EMBL" id="LGTC01000001">
    <property type="protein sequence ID" value="KNY27025.1"/>
    <property type="molecule type" value="Genomic_DNA"/>
</dbReference>
<dbReference type="Proteomes" id="UP000036923">
    <property type="component" value="Unassembled WGS sequence"/>
</dbReference>
<accession>A0A0L6JMN5</accession>
<dbReference type="eggNOG" id="COG1555">
    <property type="taxonomic scope" value="Bacteria"/>
</dbReference>
<dbReference type="OrthoDB" id="2666280at2"/>
<evidence type="ECO:0000259" key="2">
    <source>
        <dbReference type="Pfam" id="PF07833"/>
    </source>
</evidence>
<dbReference type="InterPro" id="IPR046720">
    <property type="entry name" value="DUF6612"/>
</dbReference>
<evidence type="ECO:0000256" key="1">
    <source>
        <dbReference type="SAM" id="SignalP"/>
    </source>
</evidence>
<dbReference type="InterPro" id="IPR012854">
    <property type="entry name" value="Cu_amine_oxidase-like_N"/>
</dbReference>
<protein>
    <submittedName>
        <fullName evidence="3">Copper amine oxidase-like domain-containing protein</fullName>
    </submittedName>
</protein>
<sequence precursor="true">MKKFLTIMTTCLIAGGVAVTSFAAGKITESPDIKIAIDGKIGRYTDVPIMQDGRTLLPLRAVLEKLGVQNDDSHIIWEPQEKSITINKDSKKIFLQVGNKKAQVDESSFELDVPPVIYKSRTYIPARFVAESLGKKVVWDGKTKSVLIKEPASFNEVKEILAKSEAAMKNVNKAKMNIKMDVKESAKESASTPISVSMSGDMKIEMDKTSKVAHMLMDMKALGMSITMEYYYDKDTQYMKGFLFENWVKTKSEKENFDTVINKELGMNMIAADDVGSAGLVKIESDNPDEIVLQGAAFFGSLSNLGSSLMGEESTTDSDEIPANYSVKVILDSKTYIMKSCIMEIDESNDGSAGDEPEANGSFSITLSDINGDFTVKIPDEVIKNAKDASEMGNIFNN</sequence>
<proteinExistence type="predicted"/>
<dbReference type="Pfam" id="PF07833">
    <property type="entry name" value="Cu_amine_oxidN1"/>
    <property type="match status" value="1"/>
</dbReference>
<dbReference type="InterPro" id="IPR036582">
    <property type="entry name" value="Mao_N_sf"/>
</dbReference>
<keyword evidence="4" id="KW-1185">Reference proteome</keyword>
<organism evidence="3 4">
    <name type="scientific">Pseudobacteroides cellulosolvens ATCC 35603 = DSM 2933</name>
    <dbReference type="NCBI Taxonomy" id="398512"/>
    <lineage>
        <taxon>Bacteria</taxon>
        <taxon>Bacillati</taxon>
        <taxon>Bacillota</taxon>
        <taxon>Clostridia</taxon>
        <taxon>Eubacteriales</taxon>
        <taxon>Oscillospiraceae</taxon>
        <taxon>Pseudobacteroides</taxon>
    </lineage>
</organism>
<dbReference type="Pfam" id="PF20316">
    <property type="entry name" value="DUF6612"/>
    <property type="match status" value="1"/>
</dbReference>
<reference evidence="4" key="1">
    <citation type="submission" date="2015-07" db="EMBL/GenBank/DDBJ databases">
        <title>Near-Complete Genome Sequence of the Cellulolytic Bacterium Bacteroides (Pseudobacteroides) cellulosolvens ATCC 35603.</title>
        <authorList>
            <person name="Dassa B."/>
            <person name="Utturkar S.M."/>
            <person name="Klingeman D.M."/>
            <person name="Hurt R.A."/>
            <person name="Keller M."/>
            <person name="Xu J."/>
            <person name="Reddy Y.H.K."/>
            <person name="Borovok I."/>
            <person name="Grinberg I.R."/>
            <person name="Lamed R."/>
            <person name="Zhivin O."/>
            <person name="Bayer E.A."/>
            <person name="Brown S.D."/>
        </authorList>
    </citation>
    <scope>NUCLEOTIDE SEQUENCE [LARGE SCALE GENOMIC DNA]</scope>
    <source>
        <strain evidence="4">DSM 2933</strain>
    </source>
</reference>
<gene>
    <name evidence="3" type="ORF">Bccel_2290</name>
</gene>
<dbReference type="Gene3D" id="3.30.457.10">
    <property type="entry name" value="Copper amine oxidase-like, N-terminal domain"/>
    <property type="match status" value="1"/>
</dbReference>
<feature type="domain" description="Copper amine oxidase-like N-terminal" evidence="2">
    <location>
        <begin position="38"/>
        <end position="148"/>
    </location>
</feature>
<name>A0A0L6JMN5_9FIRM</name>
<dbReference type="AlphaFoldDB" id="A0A0L6JMN5"/>
<dbReference type="STRING" id="398512.Bccel_2290"/>
<evidence type="ECO:0000313" key="4">
    <source>
        <dbReference type="Proteomes" id="UP000036923"/>
    </source>
</evidence>
<dbReference type="SUPFAM" id="SSF55383">
    <property type="entry name" value="Copper amine oxidase, domain N"/>
    <property type="match status" value="1"/>
</dbReference>
<evidence type="ECO:0000313" key="3">
    <source>
        <dbReference type="EMBL" id="KNY27025.1"/>
    </source>
</evidence>
<keyword evidence="1" id="KW-0732">Signal</keyword>
<comment type="caution">
    <text evidence="3">The sequence shown here is derived from an EMBL/GenBank/DDBJ whole genome shotgun (WGS) entry which is preliminary data.</text>
</comment>
<feature type="signal peptide" evidence="1">
    <location>
        <begin position="1"/>
        <end position="23"/>
    </location>
</feature>